<name>A0A0G1HKD0_9BACT</name>
<evidence type="ECO:0000313" key="1">
    <source>
        <dbReference type="EMBL" id="KKT47048.1"/>
    </source>
</evidence>
<proteinExistence type="predicted"/>
<dbReference type="EMBL" id="LCIB01000014">
    <property type="protein sequence ID" value="KKT47048.1"/>
    <property type="molecule type" value="Genomic_DNA"/>
</dbReference>
<accession>A0A0G1HKD0</accession>
<evidence type="ECO:0000313" key="2">
    <source>
        <dbReference type="Proteomes" id="UP000034063"/>
    </source>
</evidence>
<protein>
    <submittedName>
        <fullName evidence="1">Uncharacterized protein</fullName>
    </submittedName>
</protein>
<dbReference type="Proteomes" id="UP000034063">
    <property type="component" value="Unassembled WGS sequence"/>
</dbReference>
<comment type="caution">
    <text evidence="1">The sequence shown here is derived from an EMBL/GenBank/DDBJ whole genome shotgun (WGS) entry which is preliminary data.</text>
</comment>
<reference evidence="1 2" key="1">
    <citation type="journal article" date="2015" name="Nature">
        <title>rRNA introns, odd ribosomes, and small enigmatic genomes across a large radiation of phyla.</title>
        <authorList>
            <person name="Brown C.T."/>
            <person name="Hug L.A."/>
            <person name="Thomas B.C."/>
            <person name="Sharon I."/>
            <person name="Castelle C.J."/>
            <person name="Singh A."/>
            <person name="Wilkins M.J."/>
            <person name="Williams K.H."/>
            <person name="Banfield J.F."/>
        </authorList>
    </citation>
    <scope>NUCLEOTIDE SEQUENCE [LARGE SCALE GENOMIC DNA]</scope>
</reference>
<gene>
    <name evidence="1" type="ORF">UW37_C0014G0030</name>
</gene>
<dbReference type="AlphaFoldDB" id="A0A0G1HKD0"/>
<sequence>MAEEKPIGKVIHYYDNISVAIVKLEKKLSVGKTVKFVKGDNVFEQTVESMEIKHGKLTEAKPGDENLGSTVFWCGNTRKSTSPAVKFGIHALI</sequence>
<organism evidence="1 2">
    <name type="scientific">Candidatus Gottesmanbacteria bacterium GW2011_GWA2_44_17</name>
    <dbReference type="NCBI Taxonomy" id="1618444"/>
    <lineage>
        <taxon>Bacteria</taxon>
        <taxon>Candidatus Gottesmaniibacteriota</taxon>
    </lineage>
</organism>